<evidence type="ECO:0000313" key="3">
    <source>
        <dbReference type="Proteomes" id="UP000076722"/>
    </source>
</evidence>
<protein>
    <recommendedName>
        <fullName evidence="1">SMODS and SLOG-associating 2TM effector domain-containing protein</fullName>
    </recommendedName>
</protein>
<dbReference type="Proteomes" id="UP000076722">
    <property type="component" value="Unassembled WGS sequence"/>
</dbReference>
<gene>
    <name evidence="2" type="ORF">SISNIDRAFT_512906</name>
</gene>
<proteinExistence type="predicted"/>
<sequence>MATVHISSAHSDSPASQITVQEMPYHPPHSISIPIDDKLDEKVHDVQRAVGGLKDEVRQTAENFRQDLPRSIPNFFRVIWRTIVGKPGRSTGNNSSPSYKRRLHLRKNDGHAHTVFEMLEPTLDAAIEEEANYTLFANTAGYALNTAIVLQVIINALVTALSAIVSPRHSQVMTTILGGLGTLISSYLAKARGSGEPDLSRNRARELQKFIRSLEAFLVDYGHETISKPSNPGALDNVNQTLQNSAAAAAEQVALDEDTLRRIALEKSIMEFRRQFEEIEGKQNNNRQPERT</sequence>
<evidence type="ECO:0000259" key="1">
    <source>
        <dbReference type="Pfam" id="PF18142"/>
    </source>
</evidence>
<dbReference type="OrthoDB" id="3245801at2759"/>
<dbReference type="NCBIfam" id="NF033635">
    <property type="entry name" value="SLATT_fungal"/>
    <property type="match status" value="1"/>
</dbReference>
<reference evidence="2 3" key="1">
    <citation type="journal article" date="2016" name="Mol. Biol. Evol.">
        <title>Comparative Genomics of Early-Diverging Mushroom-Forming Fungi Provides Insights into the Origins of Lignocellulose Decay Capabilities.</title>
        <authorList>
            <person name="Nagy L.G."/>
            <person name="Riley R."/>
            <person name="Tritt A."/>
            <person name="Adam C."/>
            <person name="Daum C."/>
            <person name="Floudas D."/>
            <person name="Sun H."/>
            <person name="Yadav J.S."/>
            <person name="Pangilinan J."/>
            <person name="Larsson K.H."/>
            <person name="Matsuura K."/>
            <person name="Barry K."/>
            <person name="Labutti K."/>
            <person name="Kuo R."/>
            <person name="Ohm R.A."/>
            <person name="Bhattacharya S.S."/>
            <person name="Shirouzu T."/>
            <person name="Yoshinaga Y."/>
            <person name="Martin F.M."/>
            <person name="Grigoriev I.V."/>
            <person name="Hibbett D.S."/>
        </authorList>
    </citation>
    <scope>NUCLEOTIDE SEQUENCE [LARGE SCALE GENOMIC DNA]</scope>
    <source>
        <strain evidence="2 3">HHB9708</strain>
    </source>
</reference>
<keyword evidence="3" id="KW-1185">Reference proteome</keyword>
<name>A0A164T2K6_9AGAM</name>
<dbReference type="InterPro" id="IPR041622">
    <property type="entry name" value="SLATT_fungi"/>
</dbReference>
<feature type="domain" description="SMODS and SLOG-associating 2TM effector" evidence="1">
    <location>
        <begin position="126"/>
        <end position="244"/>
    </location>
</feature>
<accession>A0A164T2K6</accession>
<dbReference type="EMBL" id="KV419412">
    <property type="protein sequence ID" value="KZS92024.1"/>
    <property type="molecule type" value="Genomic_DNA"/>
</dbReference>
<organism evidence="2 3">
    <name type="scientific">Sistotremastrum niveocremeum HHB9708</name>
    <dbReference type="NCBI Taxonomy" id="1314777"/>
    <lineage>
        <taxon>Eukaryota</taxon>
        <taxon>Fungi</taxon>
        <taxon>Dikarya</taxon>
        <taxon>Basidiomycota</taxon>
        <taxon>Agaricomycotina</taxon>
        <taxon>Agaricomycetes</taxon>
        <taxon>Sistotremastrales</taxon>
        <taxon>Sistotremastraceae</taxon>
        <taxon>Sertulicium</taxon>
        <taxon>Sertulicium niveocremeum</taxon>
    </lineage>
</organism>
<evidence type="ECO:0000313" key="2">
    <source>
        <dbReference type="EMBL" id="KZS92024.1"/>
    </source>
</evidence>
<dbReference type="Pfam" id="PF18142">
    <property type="entry name" value="SLATT_fungal"/>
    <property type="match status" value="1"/>
</dbReference>
<dbReference type="STRING" id="1314777.A0A164T2K6"/>
<dbReference type="AlphaFoldDB" id="A0A164T2K6"/>